<comment type="caution">
    <text evidence="2">The sequence shown here is derived from an EMBL/GenBank/DDBJ whole genome shotgun (WGS) entry which is preliminary data.</text>
</comment>
<organism evidence="2 3">
    <name type="scientific">Popillia japonica</name>
    <name type="common">Japanese beetle</name>
    <dbReference type="NCBI Taxonomy" id="7064"/>
    <lineage>
        <taxon>Eukaryota</taxon>
        <taxon>Metazoa</taxon>
        <taxon>Ecdysozoa</taxon>
        <taxon>Arthropoda</taxon>
        <taxon>Hexapoda</taxon>
        <taxon>Insecta</taxon>
        <taxon>Pterygota</taxon>
        <taxon>Neoptera</taxon>
        <taxon>Endopterygota</taxon>
        <taxon>Coleoptera</taxon>
        <taxon>Polyphaga</taxon>
        <taxon>Scarabaeiformia</taxon>
        <taxon>Scarabaeidae</taxon>
        <taxon>Rutelinae</taxon>
        <taxon>Popillia</taxon>
    </lineage>
</organism>
<dbReference type="AlphaFoldDB" id="A0AAW1N0C0"/>
<proteinExistence type="predicted"/>
<accession>A0AAW1N0C0</accession>
<keyword evidence="3" id="KW-1185">Reference proteome</keyword>
<keyword evidence="1" id="KW-1133">Transmembrane helix</keyword>
<reference evidence="2 3" key="1">
    <citation type="journal article" date="2024" name="BMC Genomics">
        <title>De novo assembly and annotation of Popillia japonica's genome with initial clues to its potential as an invasive pest.</title>
        <authorList>
            <person name="Cucini C."/>
            <person name="Boschi S."/>
            <person name="Funari R."/>
            <person name="Cardaioli E."/>
            <person name="Iannotti N."/>
            <person name="Marturano G."/>
            <person name="Paoli F."/>
            <person name="Bruttini M."/>
            <person name="Carapelli A."/>
            <person name="Frati F."/>
            <person name="Nardi F."/>
        </authorList>
    </citation>
    <scope>NUCLEOTIDE SEQUENCE [LARGE SCALE GENOMIC DNA]</scope>
    <source>
        <strain evidence="2">DMR45628</strain>
    </source>
</reference>
<keyword evidence="1" id="KW-0472">Membrane</keyword>
<keyword evidence="1" id="KW-0812">Transmembrane</keyword>
<dbReference type="EMBL" id="JASPKY010000025">
    <property type="protein sequence ID" value="KAK9751803.1"/>
    <property type="molecule type" value="Genomic_DNA"/>
</dbReference>
<dbReference type="PANTHER" id="PTHR31025:SF22">
    <property type="entry name" value="IP13529P"/>
    <property type="match status" value="1"/>
</dbReference>
<evidence type="ECO:0000256" key="1">
    <source>
        <dbReference type="SAM" id="Phobius"/>
    </source>
</evidence>
<gene>
    <name evidence="2" type="ORF">QE152_g4750</name>
</gene>
<feature type="transmembrane region" description="Helical" evidence="1">
    <location>
        <begin position="370"/>
        <end position="392"/>
    </location>
</feature>
<name>A0AAW1N0C0_POPJA</name>
<sequence>MELSQLGMKNDIYDVKFETTRIKRDQTFYNSDVDNTNSNISYISEDSCNKQEDVNDTNSVVHERNMEVVWNEFQVPWEKIPTYMIRTCDNGKKSKQIITEIIHIMVNEMRQIKTNIPSKAFKLVALKLAERFPHVFRDFDEDGVVIGDGTHSITMKLLDRNNYLNRPRKRSLNASDGRRYRKTVQNARIGCSNWEPNQPSSTKNSRITLTNTNPFSDHFYKLLNETYADQRKFFNNVNNPPSIFEIKNKWPAILSTPGIFWHFEKLTSIDLNEVMKNIREKSNKLLKFGIEKKLIEEWQTNNDKDLTSLQVISKYFKEELKTLYRCYKNISRANIPAEDLPHSPSVIEFESAEESGYMVYLEQVPINDDVYLIFVEAFVISFALYFITNLQYPKDVCYTMEMIQRYYCKIHPDVGSKSGKKIGAKSRVLTLINKLHQTTTNDVNSSKSRVLISQWF</sequence>
<protein>
    <submittedName>
        <fullName evidence="2">Uncharacterized protein</fullName>
    </submittedName>
</protein>
<dbReference type="PANTHER" id="PTHR31025">
    <property type="entry name" value="SI:CH211-196P9.1-RELATED"/>
    <property type="match status" value="1"/>
</dbReference>
<evidence type="ECO:0000313" key="3">
    <source>
        <dbReference type="Proteomes" id="UP001458880"/>
    </source>
</evidence>
<dbReference type="Proteomes" id="UP001458880">
    <property type="component" value="Unassembled WGS sequence"/>
</dbReference>
<evidence type="ECO:0000313" key="2">
    <source>
        <dbReference type="EMBL" id="KAK9751803.1"/>
    </source>
</evidence>